<gene>
    <name evidence="5" type="ordered locus">Snas_2961</name>
</gene>
<evidence type="ECO:0000256" key="1">
    <source>
        <dbReference type="ARBA" id="ARBA00023015"/>
    </source>
</evidence>
<dbReference type="PANTHER" id="PTHR46796">
    <property type="entry name" value="HTH-TYPE TRANSCRIPTIONAL ACTIVATOR RHAS-RELATED"/>
    <property type="match status" value="1"/>
</dbReference>
<dbReference type="OrthoDB" id="198203at2"/>
<dbReference type="EMBL" id="CP001778">
    <property type="protein sequence ID" value="ADD42636.1"/>
    <property type="molecule type" value="Genomic_DNA"/>
</dbReference>
<dbReference type="HOGENOM" id="CLU_1060831_0_0_11"/>
<name>D3Q9F4_STANL</name>
<dbReference type="SUPFAM" id="SSF46689">
    <property type="entry name" value="Homeodomain-like"/>
    <property type="match status" value="2"/>
</dbReference>
<dbReference type="SMART" id="SM00342">
    <property type="entry name" value="HTH_ARAC"/>
    <property type="match status" value="1"/>
</dbReference>
<dbReference type="InterPro" id="IPR018060">
    <property type="entry name" value="HTH_AraC"/>
</dbReference>
<evidence type="ECO:0000256" key="2">
    <source>
        <dbReference type="ARBA" id="ARBA00023125"/>
    </source>
</evidence>
<reference evidence="5 6" key="1">
    <citation type="journal article" date="2009" name="Stand. Genomic Sci.">
        <title>Complete genome sequence of Stackebrandtia nassauensis type strain (LLR-40K-21).</title>
        <authorList>
            <person name="Munk C."/>
            <person name="Lapidus A."/>
            <person name="Copeland A."/>
            <person name="Jando M."/>
            <person name="Mayilraj S."/>
            <person name="Glavina Del Rio T."/>
            <person name="Nolan M."/>
            <person name="Chen F."/>
            <person name="Lucas S."/>
            <person name="Tice H."/>
            <person name="Cheng J.F."/>
            <person name="Han C."/>
            <person name="Detter J.C."/>
            <person name="Bruce D."/>
            <person name="Goodwin L."/>
            <person name="Chain P."/>
            <person name="Pitluck S."/>
            <person name="Goker M."/>
            <person name="Ovchinikova G."/>
            <person name="Pati A."/>
            <person name="Ivanova N."/>
            <person name="Mavromatis K."/>
            <person name="Chen A."/>
            <person name="Palaniappan K."/>
            <person name="Land M."/>
            <person name="Hauser L."/>
            <person name="Chang Y.J."/>
            <person name="Jeffries C.D."/>
            <person name="Bristow J."/>
            <person name="Eisen J.A."/>
            <person name="Markowitz V."/>
            <person name="Hugenholtz P."/>
            <person name="Kyrpides N.C."/>
            <person name="Klenk H.P."/>
        </authorList>
    </citation>
    <scope>NUCLEOTIDE SEQUENCE [LARGE SCALE GENOMIC DNA]</scope>
    <source>
        <strain evidence="6">DSM 44728 / CIP 108903 / NRRL B-16338 / NBRC 102104 / LLR-40K-21</strain>
    </source>
</reference>
<keyword evidence="1" id="KW-0805">Transcription regulation</keyword>
<dbReference type="Pfam" id="PF12833">
    <property type="entry name" value="HTH_18"/>
    <property type="match status" value="1"/>
</dbReference>
<dbReference type="KEGG" id="sna:Snas_2961"/>
<dbReference type="InterPro" id="IPR009057">
    <property type="entry name" value="Homeodomain-like_sf"/>
</dbReference>
<dbReference type="PROSITE" id="PS01124">
    <property type="entry name" value="HTH_ARAC_FAMILY_2"/>
    <property type="match status" value="1"/>
</dbReference>
<protein>
    <submittedName>
        <fullName evidence="5">Transcriptional regulator, AraC family</fullName>
    </submittedName>
</protein>
<dbReference type="InterPro" id="IPR050204">
    <property type="entry name" value="AraC_XylS_family_regulators"/>
</dbReference>
<accession>D3Q9F4</accession>
<keyword evidence="2" id="KW-0238">DNA-binding</keyword>
<dbReference type="STRING" id="446470.Snas_2961"/>
<dbReference type="PANTHER" id="PTHR46796:SF6">
    <property type="entry name" value="ARAC SUBFAMILY"/>
    <property type="match status" value="1"/>
</dbReference>
<evidence type="ECO:0000259" key="4">
    <source>
        <dbReference type="PROSITE" id="PS01124"/>
    </source>
</evidence>
<keyword evidence="3" id="KW-0804">Transcription</keyword>
<dbReference type="AlphaFoldDB" id="D3Q9F4"/>
<dbReference type="RefSeq" id="WP_013018207.1">
    <property type="nucleotide sequence ID" value="NC_013947.1"/>
</dbReference>
<dbReference type="Gene3D" id="1.10.10.60">
    <property type="entry name" value="Homeodomain-like"/>
    <property type="match status" value="1"/>
</dbReference>
<dbReference type="GO" id="GO:0003700">
    <property type="term" value="F:DNA-binding transcription factor activity"/>
    <property type="evidence" value="ECO:0007669"/>
    <property type="project" value="InterPro"/>
</dbReference>
<sequence>MLIDGGAAVSIGLDDPPHVVQAGVGVHGVQSRTDVFRLPDLWQLHLYQYEGVLSLGGRSHDIRPGRVSLIPPATTVEFSYRGRSEHLYAHFRAASGVAVPVMQDAATAAPLLCGLLSEAVRERGSVAAHAAVWAALWKVANLPSDTGHLGHAAVRVAMDHIEWRLAEPMTVPQIADAAGISHNHLTRLFRAETGTSVVGYIRARRMGRAEHLLTETTVPIATVAATVGIPDLQAFNKICRRELGASPSRVRARGR</sequence>
<dbReference type="Proteomes" id="UP000000844">
    <property type="component" value="Chromosome"/>
</dbReference>
<keyword evidence="6" id="KW-1185">Reference proteome</keyword>
<evidence type="ECO:0000256" key="3">
    <source>
        <dbReference type="ARBA" id="ARBA00023163"/>
    </source>
</evidence>
<evidence type="ECO:0000313" key="5">
    <source>
        <dbReference type="EMBL" id="ADD42636.1"/>
    </source>
</evidence>
<organism evidence="5 6">
    <name type="scientific">Stackebrandtia nassauensis (strain DSM 44728 / CIP 108903 / NRRL B-16338 / NBRC 102104 / LLR-40K-21)</name>
    <dbReference type="NCBI Taxonomy" id="446470"/>
    <lineage>
        <taxon>Bacteria</taxon>
        <taxon>Bacillati</taxon>
        <taxon>Actinomycetota</taxon>
        <taxon>Actinomycetes</taxon>
        <taxon>Glycomycetales</taxon>
        <taxon>Glycomycetaceae</taxon>
        <taxon>Stackebrandtia</taxon>
    </lineage>
</organism>
<proteinExistence type="predicted"/>
<evidence type="ECO:0000313" key="6">
    <source>
        <dbReference type="Proteomes" id="UP000000844"/>
    </source>
</evidence>
<dbReference type="GO" id="GO:0043565">
    <property type="term" value="F:sequence-specific DNA binding"/>
    <property type="evidence" value="ECO:0007669"/>
    <property type="project" value="InterPro"/>
</dbReference>
<feature type="domain" description="HTH araC/xylS-type" evidence="4">
    <location>
        <begin position="155"/>
        <end position="253"/>
    </location>
</feature>
<dbReference type="eggNOG" id="COG2207">
    <property type="taxonomic scope" value="Bacteria"/>
</dbReference>